<dbReference type="RefSeq" id="WP_013068453.1">
    <property type="nucleotide sequence ID" value="NC_014034.1"/>
</dbReference>
<reference evidence="4 5" key="2">
    <citation type="journal article" date="2010" name="J. Bacteriol.">
        <title>Complete genome sequence of the photosynthetic purple nonsulfur bacterium Rhodobacter capsulatus SB 1003.</title>
        <authorList>
            <person name="Strnad H."/>
            <person name="Lapidus A."/>
            <person name="Paces J."/>
            <person name="Ulbrich P."/>
            <person name="Vlcek C."/>
            <person name="Paces V."/>
            <person name="Haselkorn R."/>
        </authorList>
    </citation>
    <scope>NUCLEOTIDE SEQUENCE [LARGE SCALE GENOMIC DNA]</scope>
    <source>
        <strain evidence="5">ATCC BAA-309 / NBRC 16581 / SB1003</strain>
    </source>
</reference>
<dbReference type="HOGENOM" id="CLU_018816_1_0_5"/>
<dbReference type="Gene3D" id="2.40.50.100">
    <property type="match status" value="1"/>
</dbReference>
<name>D5ANW9_RHOCB</name>
<dbReference type="InterPro" id="IPR006143">
    <property type="entry name" value="RND_pump_MFP"/>
</dbReference>
<dbReference type="Gene3D" id="2.40.30.170">
    <property type="match status" value="1"/>
</dbReference>
<dbReference type="Gene3D" id="2.40.420.20">
    <property type="match status" value="1"/>
</dbReference>
<evidence type="ECO:0000256" key="1">
    <source>
        <dbReference type="ARBA" id="ARBA00009477"/>
    </source>
</evidence>
<feature type="domain" description="Multidrug resistance protein MdtA-like barrel-sandwich hybrid" evidence="3">
    <location>
        <begin position="59"/>
        <end position="195"/>
    </location>
</feature>
<dbReference type="GO" id="GO:1990281">
    <property type="term" value="C:efflux pump complex"/>
    <property type="evidence" value="ECO:0007669"/>
    <property type="project" value="TreeGrafter"/>
</dbReference>
<dbReference type="Pfam" id="PF25917">
    <property type="entry name" value="BSH_RND"/>
    <property type="match status" value="1"/>
</dbReference>
<keyword evidence="5" id="KW-1185">Reference proteome</keyword>
<dbReference type="GO" id="GO:0015562">
    <property type="term" value="F:efflux transmembrane transporter activity"/>
    <property type="evidence" value="ECO:0007669"/>
    <property type="project" value="TreeGrafter"/>
</dbReference>
<dbReference type="PANTHER" id="PTHR30469">
    <property type="entry name" value="MULTIDRUG RESISTANCE PROTEIN MDTA"/>
    <property type="match status" value="1"/>
</dbReference>
<gene>
    <name evidence="4" type="ordered locus">RCAP_rcc02745</name>
</gene>
<dbReference type="SUPFAM" id="SSF111369">
    <property type="entry name" value="HlyD-like secretion proteins"/>
    <property type="match status" value="1"/>
</dbReference>
<dbReference type="STRING" id="272942.RCAP_rcc02745"/>
<sequence>MRKTALHGPALPALALAGLTAFAPPLPAETPLAVELVTAHTAPVFVHFELSGSIEAAEAVPVGFRAGGRIVALPVQVGARVEAGQVLAELDPTQAAAALRGAKAQADAAAAMLTQAEQALTRAAELTQRGAATQAALDAATEAALSARSAQDQAQAALAKARQTLADCTLTAPAAGIVTARSAEPGQIVGAAQTVLTLARDGAREAVLYVPDFPALDRFRDRRVTLRPVEGTGPVMEAVVTEIAPLVAGTTGTVRVKGKMREDLPAPGLGTAIVAVLDLPLGSAMGLPWTALVTKDGGPAVWTVDPQSLRATLRPVRISRYTDRGIDVAEGLSEGALVVARGAHLLYPGRAVRPTETTP</sequence>
<comment type="similarity">
    <text evidence="1">Belongs to the membrane fusion protein (MFP) (TC 8.A.1) family.</text>
</comment>
<evidence type="ECO:0000313" key="5">
    <source>
        <dbReference type="Proteomes" id="UP000002361"/>
    </source>
</evidence>
<dbReference type="EMBL" id="CP001312">
    <property type="protein sequence ID" value="ADE86474.1"/>
    <property type="molecule type" value="Genomic_DNA"/>
</dbReference>
<feature type="chain" id="PRO_5003068476" evidence="2">
    <location>
        <begin position="24"/>
        <end position="359"/>
    </location>
</feature>
<dbReference type="eggNOG" id="COG0845">
    <property type="taxonomic scope" value="Bacteria"/>
</dbReference>
<dbReference type="Proteomes" id="UP000002361">
    <property type="component" value="Chromosome"/>
</dbReference>
<feature type="signal peptide" evidence="2">
    <location>
        <begin position="1"/>
        <end position="23"/>
    </location>
</feature>
<reference key="1">
    <citation type="submission" date="2008-12" db="EMBL/GenBank/DDBJ databases">
        <title>Complete genome sequence of Rhodobacter capsulatus SB1003.</title>
        <authorList>
            <person name="Strnad H."/>
            <person name="Lapidus A."/>
            <person name="Vlcek C."/>
            <person name="Ulbrich P."/>
            <person name="Paces J."/>
            <person name="Maltsev N."/>
            <person name="Kumar V."/>
            <person name="Kogan Y."/>
            <person name="Milgram A."/>
            <person name="Rebrekov D."/>
            <person name="Mazur M."/>
            <person name="Cox R."/>
            <person name="Kyrpides N."/>
            <person name="Kolar M."/>
            <person name="Sachova J."/>
            <person name="Ridl J."/>
            <person name="Ivanova N."/>
            <person name="Kapatral V."/>
            <person name="Los T."/>
            <person name="Lykidis A."/>
            <person name="Mikhailova N."/>
            <person name="Reznik G."/>
            <person name="Vasieva O."/>
            <person name="Fonstein M."/>
            <person name="Paces V."/>
            <person name="Haselkorn R."/>
        </authorList>
    </citation>
    <scope>NUCLEOTIDE SEQUENCE</scope>
    <source>
        <strain>SB1003</strain>
    </source>
</reference>
<dbReference type="NCBIfam" id="TIGR01730">
    <property type="entry name" value="RND_mfp"/>
    <property type="match status" value="1"/>
</dbReference>
<dbReference type="InterPro" id="IPR058625">
    <property type="entry name" value="MdtA-like_BSH"/>
</dbReference>
<keyword evidence="2" id="KW-0732">Signal</keyword>
<protein>
    <submittedName>
        <fullName evidence="4">Efflux transporter, RND family, MFP subunit</fullName>
    </submittedName>
</protein>
<evidence type="ECO:0000313" key="4">
    <source>
        <dbReference type="EMBL" id="ADE86474.1"/>
    </source>
</evidence>
<accession>D5ANW9</accession>
<dbReference type="PANTHER" id="PTHR30469:SF38">
    <property type="entry name" value="HLYD FAMILY SECRETION PROTEIN"/>
    <property type="match status" value="1"/>
</dbReference>
<dbReference type="Gene3D" id="1.10.287.470">
    <property type="entry name" value="Helix hairpin bin"/>
    <property type="match status" value="1"/>
</dbReference>
<evidence type="ECO:0000256" key="2">
    <source>
        <dbReference type="SAM" id="SignalP"/>
    </source>
</evidence>
<dbReference type="AlphaFoldDB" id="D5ANW9"/>
<organism evidence="4 5">
    <name type="scientific">Rhodobacter capsulatus (strain ATCC BAA-309 / NBRC 16581 / SB1003)</name>
    <dbReference type="NCBI Taxonomy" id="272942"/>
    <lineage>
        <taxon>Bacteria</taxon>
        <taxon>Pseudomonadati</taxon>
        <taxon>Pseudomonadota</taxon>
        <taxon>Alphaproteobacteria</taxon>
        <taxon>Rhodobacterales</taxon>
        <taxon>Rhodobacter group</taxon>
        <taxon>Rhodobacter</taxon>
    </lineage>
</organism>
<dbReference type="OrthoDB" id="9813967at2"/>
<proteinExistence type="inferred from homology"/>
<dbReference type="GeneID" id="31491563"/>
<dbReference type="KEGG" id="rcp:RCAP_rcc02745"/>
<evidence type="ECO:0000259" key="3">
    <source>
        <dbReference type="Pfam" id="PF25917"/>
    </source>
</evidence>